<evidence type="ECO:0000256" key="5">
    <source>
        <dbReference type="SAM" id="MobiDB-lite"/>
    </source>
</evidence>
<dbReference type="Gene3D" id="3.40.50.300">
    <property type="entry name" value="P-loop containing nucleotide triphosphate hydrolases"/>
    <property type="match status" value="1"/>
</dbReference>
<dbReference type="NCBIfam" id="TIGR01727">
    <property type="entry name" value="oligo_HPY"/>
    <property type="match status" value="1"/>
</dbReference>
<proteinExistence type="inferred from homology"/>
<dbReference type="PROSITE" id="PS00211">
    <property type="entry name" value="ABC_TRANSPORTER_1"/>
    <property type="match status" value="1"/>
</dbReference>
<dbReference type="AlphaFoldDB" id="A0ABD5NM12"/>
<dbReference type="InterPro" id="IPR013563">
    <property type="entry name" value="Oligopep_ABC_C"/>
</dbReference>
<dbReference type="InterPro" id="IPR003593">
    <property type="entry name" value="AAA+_ATPase"/>
</dbReference>
<feature type="compositionally biased region" description="Basic and acidic residues" evidence="5">
    <location>
        <begin position="287"/>
        <end position="297"/>
    </location>
</feature>
<sequence length="454" mass="50123">MSDLVSELRPVDDGDVLFEIDGLTKYFRSESGLLASLRGGDDVEAVDDVSFDIRAGETLALVGESGCGKSTLARTVLQLLRPTAGSVRYRGVELTEHSDAALRPLRRNMQMIFQDPQASLDPRMKVGQIVEEPMRAHDLPADEARPDGASKRAARRERAMSLLETVGLKREYYNRYPHEFSGGQRQRLNLARALSTNPDFVLCDEPVSALDVSVQAQVLNTMDELQEEFGLTYLFISHDLSVVRYVADRVAVMYLGHVVELGETQAVFDDPRHPYTKALLDAIPVPDPRRSTDRTPIDGDVPSPIDPPSGCRFRTRCPKLIDPGAVSFDERNLDDSVADYRLDTYDLDEIEWADTRGFVRAVDRRSFALPESADASACRAAVESMFFDGSIPDGEAGSAIDDAIDRLVADEWESAATLLRNTFSEQSICAAVEPTPAPADASGHRVGCHLFREE</sequence>
<comment type="caution">
    <text evidence="7">The sequence shown here is derived from an EMBL/GenBank/DDBJ whole genome shotgun (WGS) entry which is preliminary data.</text>
</comment>
<feature type="region of interest" description="Disordered" evidence="5">
    <location>
        <begin position="285"/>
        <end position="305"/>
    </location>
</feature>
<evidence type="ECO:0000256" key="4">
    <source>
        <dbReference type="ARBA" id="ARBA00022840"/>
    </source>
</evidence>
<dbReference type="InterPro" id="IPR027417">
    <property type="entry name" value="P-loop_NTPase"/>
</dbReference>
<organism evidence="7 8">
    <name type="scientific">Halovivax cerinus</name>
    <dbReference type="NCBI Taxonomy" id="1487865"/>
    <lineage>
        <taxon>Archaea</taxon>
        <taxon>Methanobacteriati</taxon>
        <taxon>Methanobacteriota</taxon>
        <taxon>Stenosarchaea group</taxon>
        <taxon>Halobacteria</taxon>
        <taxon>Halobacteriales</taxon>
        <taxon>Natrialbaceae</taxon>
        <taxon>Halovivax</taxon>
    </lineage>
</organism>
<keyword evidence="3" id="KW-0547">Nucleotide-binding</keyword>
<dbReference type="SMART" id="SM00382">
    <property type="entry name" value="AAA"/>
    <property type="match status" value="1"/>
</dbReference>
<dbReference type="PROSITE" id="PS50893">
    <property type="entry name" value="ABC_TRANSPORTER_2"/>
    <property type="match status" value="1"/>
</dbReference>
<keyword evidence="2" id="KW-0813">Transport</keyword>
<dbReference type="PANTHER" id="PTHR43776">
    <property type="entry name" value="TRANSPORT ATP-BINDING PROTEIN"/>
    <property type="match status" value="1"/>
</dbReference>
<feature type="domain" description="ABC transporter" evidence="6">
    <location>
        <begin position="18"/>
        <end position="280"/>
    </location>
</feature>
<dbReference type="Pfam" id="PF08352">
    <property type="entry name" value="oligo_HPY"/>
    <property type="match status" value="1"/>
</dbReference>
<comment type="similarity">
    <text evidence="1">Belongs to the ABC transporter superfamily.</text>
</comment>
<dbReference type="SUPFAM" id="SSF52540">
    <property type="entry name" value="P-loop containing nucleoside triphosphate hydrolases"/>
    <property type="match status" value="1"/>
</dbReference>
<evidence type="ECO:0000256" key="3">
    <source>
        <dbReference type="ARBA" id="ARBA00022741"/>
    </source>
</evidence>
<dbReference type="PANTHER" id="PTHR43776:SF7">
    <property type="entry name" value="D,D-DIPEPTIDE TRANSPORT ATP-BINDING PROTEIN DDPF-RELATED"/>
    <property type="match status" value="1"/>
</dbReference>
<evidence type="ECO:0000256" key="1">
    <source>
        <dbReference type="ARBA" id="ARBA00005417"/>
    </source>
</evidence>
<keyword evidence="4 7" id="KW-0067">ATP-binding</keyword>
<dbReference type="InterPro" id="IPR003439">
    <property type="entry name" value="ABC_transporter-like_ATP-bd"/>
</dbReference>
<dbReference type="CDD" id="cd03257">
    <property type="entry name" value="ABC_NikE_OppD_transporters"/>
    <property type="match status" value="1"/>
</dbReference>
<evidence type="ECO:0000313" key="8">
    <source>
        <dbReference type="Proteomes" id="UP001595846"/>
    </source>
</evidence>
<evidence type="ECO:0000256" key="2">
    <source>
        <dbReference type="ARBA" id="ARBA00022448"/>
    </source>
</evidence>
<reference evidence="7 8" key="1">
    <citation type="journal article" date="2019" name="Int. J. Syst. Evol. Microbiol.">
        <title>The Global Catalogue of Microorganisms (GCM) 10K type strain sequencing project: providing services to taxonomists for standard genome sequencing and annotation.</title>
        <authorList>
            <consortium name="The Broad Institute Genomics Platform"/>
            <consortium name="The Broad Institute Genome Sequencing Center for Infectious Disease"/>
            <person name="Wu L."/>
            <person name="Ma J."/>
        </authorList>
    </citation>
    <scope>NUCLEOTIDE SEQUENCE [LARGE SCALE GENOMIC DNA]</scope>
    <source>
        <strain evidence="7 8">IBRC-M 10256</strain>
    </source>
</reference>
<dbReference type="Proteomes" id="UP001595846">
    <property type="component" value="Unassembled WGS sequence"/>
</dbReference>
<dbReference type="EMBL" id="JBHSAQ010000002">
    <property type="protein sequence ID" value="MFC3957860.1"/>
    <property type="molecule type" value="Genomic_DNA"/>
</dbReference>
<gene>
    <name evidence="7" type="ORF">ACFOUR_05675</name>
</gene>
<dbReference type="Pfam" id="PF00005">
    <property type="entry name" value="ABC_tran"/>
    <property type="match status" value="1"/>
</dbReference>
<evidence type="ECO:0000313" key="7">
    <source>
        <dbReference type="EMBL" id="MFC3957860.1"/>
    </source>
</evidence>
<dbReference type="InterPro" id="IPR017871">
    <property type="entry name" value="ABC_transporter-like_CS"/>
</dbReference>
<dbReference type="FunFam" id="3.40.50.300:FF:000016">
    <property type="entry name" value="Oligopeptide ABC transporter ATP-binding component"/>
    <property type="match status" value="1"/>
</dbReference>
<name>A0ABD5NM12_9EURY</name>
<dbReference type="RefSeq" id="WP_256530552.1">
    <property type="nucleotide sequence ID" value="NZ_CP101824.1"/>
</dbReference>
<keyword evidence="8" id="KW-1185">Reference proteome</keyword>
<evidence type="ECO:0000259" key="6">
    <source>
        <dbReference type="PROSITE" id="PS50893"/>
    </source>
</evidence>
<dbReference type="GO" id="GO:0055085">
    <property type="term" value="P:transmembrane transport"/>
    <property type="evidence" value="ECO:0007669"/>
    <property type="project" value="UniProtKB-ARBA"/>
</dbReference>
<dbReference type="GeneID" id="73903239"/>
<dbReference type="InterPro" id="IPR050319">
    <property type="entry name" value="ABC_transp_ATP-bind"/>
</dbReference>
<dbReference type="GO" id="GO:0005524">
    <property type="term" value="F:ATP binding"/>
    <property type="evidence" value="ECO:0007669"/>
    <property type="project" value="UniProtKB-KW"/>
</dbReference>
<protein>
    <submittedName>
        <fullName evidence="7">ABC transporter ATP-binding protein</fullName>
    </submittedName>
</protein>
<accession>A0ABD5NM12</accession>